<gene>
    <name evidence="2" type="ORF">OIU79_002835</name>
</gene>
<dbReference type="GO" id="GO:0008308">
    <property type="term" value="F:voltage-gated monoatomic anion channel activity"/>
    <property type="evidence" value="ECO:0007669"/>
    <property type="project" value="InterPro"/>
</dbReference>
<dbReference type="PANTHER" id="PTHR11743">
    <property type="entry name" value="VOLTAGE-DEPENDENT ANION-SELECTIVE CHANNEL"/>
    <property type="match status" value="1"/>
</dbReference>
<keyword evidence="3" id="KW-1185">Reference proteome</keyword>
<dbReference type="Proteomes" id="UP001151532">
    <property type="component" value="Chromosome 18"/>
</dbReference>
<dbReference type="Pfam" id="PF01459">
    <property type="entry name" value="Porin_3"/>
    <property type="match status" value="1"/>
</dbReference>
<accession>A0A9Q0ZEJ4</accession>
<reference evidence="2" key="2">
    <citation type="journal article" date="2023" name="Int. J. Mol. Sci.">
        <title>De Novo Assembly and Annotation of 11 Diverse Shrub Willow (Salix) Genomes Reveals Novel Gene Organization in Sex-Linked Regions.</title>
        <authorList>
            <person name="Hyden B."/>
            <person name="Feng K."/>
            <person name="Yates T.B."/>
            <person name="Jawdy S."/>
            <person name="Cereghino C."/>
            <person name="Smart L.B."/>
            <person name="Muchero W."/>
        </authorList>
    </citation>
    <scope>NUCLEOTIDE SEQUENCE</scope>
    <source>
        <tissue evidence="2">Shoot tip</tissue>
    </source>
</reference>
<dbReference type="AlphaFoldDB" id="A0A9Q0ZEJ4"/>
<protein>
    <submittedName>
        <fullName evidence="2">MITOCHONDRIAL OUTER MEMBRANE PROTEIN PORIN 4</fullName>
    </submittedName>
</protein>
<reference evidence="2" key="1">
    <citation type="submission" date="2022-11" db="EMBL/GenBank/DDBJ databases">
        <authorList>
            <person name="Hyden B.L."/>
            <person name="Feng K."/>
            <person name="Yates T."/>
            <person name="Jawdy S."/>
            <person name="Smart L.B."/>
            <person name="Muchero W."/>
        </authorList>
    </citation>
    <scope>NUCLEOTIDE SEQUENCE</scope>
    <source>
        <tissue evidence="2">Shoot tip</tissue>
    </source>
</reference>
<dbReference type="CDD" id="cd07306">
    <property type="entry name" value="Porin3_VDAC"/>
    <property type="match status" value="1"/>
</dbReference>
<dbReference type="PANTHER" id="PTHR11743:SF27">
    <property type="entry name" value="MITOCHONDRIAL OUTER MEMBRANE PROTEIN PORIN 4"/>
    <property type="match status" value="1"/>
</dbReference>
<comment type="caution">
    <text evidence="2">The sequence shown here is derived from an EMBL/GenBank/DDBJ whole genome shotgun (WGS) entry which is preliminary data.</text>
</comment>
<dbReference type="InterPro" id="IPR001925">
    <property type="entry name" value="Porin_Euk"/>
</dbReference>
<comment type="similarity">
    <text evidence="1">Belongs to the eukaryotic mitochondrial porin (TC 1.B.8.1) family.</text>
</comment>
<dbReference type="EMBL" id="JAPFFK010000012">
    <property type="protein sequence ID" value="KAJ6731591.1"/>
    <property type="molecule type" value="Genomic_DNA"/>
</dbReference>
<proteinExistence type="inferred from homology"/>
<dbReference type="InterPro" id="IPR023614">
    <property type="entry name" value="Porin_dom_sf"/>
</dbReference>
<dbReference type="GO" id="GO:0005741">
    <property type="term" value="C:mitochondrial outer membrane"/>
    <property type="evidence" value="ECO:0007669"/>
    <property type="project" value="InterPro"/>
</dbReference>
<evidence type="ECO:0000256" key="1">
    <source>
        <dbReference type="ARBA" id="ARBA00009624"/>
    </source>
</evidence>
<organism evidence="2 3">
    <name type="scientific">Salix purpurea</name>
    <name type="common">Purple osier willow</name>
    <dbReference type="NCBI Taxonomy" id="77065"/>
    <lineage>
        <taxon>Eukaryota</taxon>
        <taxon>Viridiplantae</taxon>
        <taxon>Streptophyta</taxon>
        <taxon>Embryophyta</taxon>
        <taxon>Tracheophyta</taxon>
        <taxon>Spermatophyta</taxon>
        <taxon>Magnoliopsida</taxon>
        <taxon>eudicotyledons</taxon>
        <taxon>Gunneridae</taxon>
        <taxon>Pentapetalae</taxon>
        <taxon>rosids</taxon>
        <taxon>fabids</taxon>
        <taxon>Malpighiales</taxon>
        <taxon>Salicaceae</taxon>
        <taxon>Saliceae</taxon>
        <taxon>Salix</taxon>
    </lineage>
</organism>
<dbReference type="OrthoDB" id="7827681at2759"/>
<evidence type="ECO:0000313" key="2">
    <source>
        <dbReference type="EMBL" id="KAJ6731591.1"/>
    </source>
</evidence>
<dbReference type="Gene3D" id="2.40.160.10">
    <property type="entry name" value="Porin"/>
    <property type="match status" value="1"/>
</dbReference>
<sequence>MLVEHNSQEKFVRFHFVIELDVQYLHHHAAIESSIGLNPNPLLELSAAIGSNNLSVGSEVGFDTASSSFVKCNAGIGLNKPDFSAALLLMDKGQTLKASYVHSVNPLHSVAAEMTHRLSSSENSFTIGSSHVVDPFTVVKTRFSDNGKAAMLCQHEWRPKSLITFSAEYDPKGHPCSSPQVWPCPCSQAMNVNSPFILFSNLN</sequence>
<evidence type="ECO:0000313" key="3">
    <source>
        <dbReference type="Proteomes" id="UP001151532"/>
    </source>
</evidence>
<dbReference type="InterPro" id="IPR027246">
    <property type="entry name" value="Porin_Euk/Tom40"/>
</dbReference>
<name>A0A9Q0ZEJ4_SALPP</name>